<evidence type="ECO:0000256" key="3">
    <source>
        <dbReference type="ARBA" id="ARBA00023163"/>
    </source>
</evidence>
<dbReference type="PANTHER" id="PTHR33154:SF35">
    <property type="entry name" value="TRANSCRIPTIONAL REGULATOR, ARSR FAMILY"/>
    <property type="match status" value="1"/>
</dbReference>
<keyword evidence="2" id="KW-0238">DNA-binding</keyword>
<protein>
    <submittedName>
        <fullName evidence="5">Metalloregulator ArsR/SmtB family transcription factor</fullName>
    </submittedName>
</protein>
<dbReference type="InterPro" id="IPR011991">
    <property type="entry name" value="ArsR-like_HTH"/>
</dbReference>
<feature type="domain" description="HTH arsR-type" evidence="4">
    <location>
        <begin position="5"/>
        <end position="100"/>
    </location>
</feature>
<proteinExistence type="predicted"/>
<evidence type="ECO:0000313" key="5">
    <source>
        <dbReference type="EMBL" id="WBL34882.1"/>
    </source>
</evidence>
<keyword evidence="1" id="KW-0805">Transcription regulation</keyword>
<dbReference type="InterPro" id="IPR001845">
    <property type="entry name" value="HTH_ArsR_DNA-bd_dom"/>
</dbReference>
<evidence type="ECO:0000313" key="6">
    <source>
        <dbReference type="Proteomes" id="UP001212803"/>
    </source>
</evidence>
<dbReference type="SUPFAM" id="SSF46785">
    <property type="entry name" value="Winged helix' DNA-binding domain"/>
    <property type="match status" value="1"/>
</dbReference>
<organism evidence="5 6">
    <name type="scientific">Tepidiforma flava</name>
    <dbReference type="NCBI Taxonomy" id="3004094"/>
    <lineage>
        <taxon>Bacteria</taxon>
        <taxon>Bacillati</taxon>
        <taxon>Chloroflexota</taxon>
        <taxon>Tepidiformia</taxon>
        <taxon>Tepidiformales</taxon>
        <taxon>Tepidiformaceae</taxon>
        <taxon>Tepidiforma</taxon>
    </lineage>
</organism>
<dbReference type="InterPro" id="IPR036390">
    <property type="entry name" value="WH_DNA-bd_sf"/>
</dbReference>
<reference evidence="5 6" key="1">
    <citation type="journal article" date="2023" name="ISME J.">
        <title>Thermophilic Dehalococcoidia with unusual traits shed light on an unexpected past.</title>
        <authorList>
            <person name="Palmer M."/>
            <person name="Covington J.K."/>
            <person name="Zhou E.M."/>
            <person name="Thomas S.C."/>
            <person name="Habib N."/>
            <person name="Seymour C.O."/>
            <person name="Lai D."/>
            <person name="Johnston J."/>
            <person name="Hashimi A."/>
            <person name="Jiao J.Y."/>
            <person name="Muok A.R."/>
            <person name="Liu L."/>
            <person name="Xian W.D."/>
            <person name="Zhi X.Y."/>
            <person name="Li M.M."/>
            <person name="Silva L.P."/>
            <person name="Bowen B.P."/>
            <person name="Louie K."/>
            <person name="Briegel A."/>
            <person name="Pett-Ridge J."/>
            <person name="Weber P.K."/>
            <person name="Tocheva E.I."/>
            <person name="Woyke T."/>
            <person name="Northen T.R."/>
            <person name="Mayali X."/>
            <person name="Li W.J."/>
            <person name="Hedlund B.P."/>
        </authorList>
    </citation>
    <scope>NUCLEOTIDE SEQUENCE [LARGE SCALE GENOMIC DNA]</scope>
    <source>
        <strain evidence="5 6">YIM 72310</strain>
    </source>
</reference>
<dbReference type="SMART" id="SM00418">
    <property type="entry name" value="HTH_ARSR"/>
    <property type="match status" value="1"/>
</dbReference>
<dbReference type="InterPro" id="IPR051081">
    <property type="entry name" value="HTH_MetalResp_TranReg"/>
</dbReference>
<evidence type="ECO:0000256" key="2">
    <source>
        <dbReference type="ARBA" id="ARBA00023125"/>
    </source>
</evidence>
<sequence length="111" mass="12306">MAEMVPPHLLEPVAERFRILGDATRLAILRTLMLEGELNVSQLVERLDMSQANISKHLKILADAGIVARRAEGTAAFYRVTDPTLTTLCDLVCGRLREQAEAEARAFSTTR</sequence>
<dbReference type="CDD" id="cd00090">
    <property type="entry name" value="HTH_ARSR"/>
    <property type="match status" value="1"/>
</dbReference>
<dbReference type="PANTHER" id="PTHR33154">
    <property type="entry name" value="TRANSCRIPTIONAL REGULATOR, ARSR FAMILY"/>
    <property type="match status" value="1"/>
</dbReference>
<dbReference type="PROSITE" id="PS50987">
    <property type="entry name" value="HTH_ARSR_2"/>
    <property type="match status" value="1"/>
</dbReference>
<dbReference type="NCBIfam" id="NF033788">
    <property type="entry name" value="HTH_metalloreg"/>
    <property type="match status" value="1"/>
</dbReference>
<dbReference type="Proteomes" id="UP001212803">
    <property type="component" value="Chromosome"/>
</dbReference>
<keyword evidence="6" id="KW-1185">Reference proteome</keyword>
<evidence type="ECO:0000256" key="1">
    <source>
        <dbReference type="ARBA" id="ARBA00023015"/>
    </source>
</evidence>
<evidence type="ECO:0000259" key="4">
    <source>
        <dbReference type="PROSITE" id="PS50987"/>
    </source>
</evidence>
<dbReference type="EMBL" id="CP115149">
    <property type="protein sequence ID" value="WBL34882.1"/>
    <property type="molecule type" value="Genomic_DNA"/>
</dbReference>
<dbReference type="InterPro" id="IPR036388">
    <property type="entry name" value="WH-like_DNA-bd_sf"/>
</dbReference>
<gene>
    <name evidence="5" type="ORF">O0235_08750</name>
</gene>
<keyword evidence="3" id="KW-0804">Transcription</keyword>
<accession>A0ABY7M2G7</accession>
<dbReference type="PRINTS" id="PR00778">
    <property type="entry name" value="HTHARSR"/>
</dbReference>
<dbReference type="Pfam" id="PF01022">
    <property type="entry name" value="HTH_5"/>
    <property type="match status" value="1"/>
</dbReference>
<dbReference type="Gene3D" id="1.10.10.10">
    <property type="entry name" value="Winged helix-like DNA-binding domain superfamily/Winged helix DNA-binding domain"/>
    <property type="match status" value="1"/>
</dbReference>
<dbReference type="RefSeq" id="WP_270055410.1">
    <property type="nucleotide sequence ID" value="NZ_CP115149.1"/>
</dbReference>
<name>A0ABY7M2G7_9CHLR</name>